<evidence type="ECO:0000256" key="7">
    <source>
        <dbReference type="ARBA" id="ARBA00022840"/>
    </source>
</evidence>
<dbReference type="SUPFAM" id="SSF55874">
    <property type="entry name" value="ATPase domain of HSP90 chaperone/DNA topoisomerase II/histidine kinase"/>
    <property type="match status" value="1"/>
</dbReference>
<dbReference type="SMART" id="SM00387">
    <property type="entry name" value="HATPase_c"/>
    <property type="match status" value="1"/>
</dbReference>
<dbReference type="Pfam" id="PF00512">
    <property type="entry name" value="HisKA"/>
    <property type="match status" value="1"/>
</dbReference>
<dbReference type="Pfam" id="PF02518">
    <property type="entry name" value="HATPase_c"/>
    <property type="match status" value="1"/>
</dbReference>
<feature type="transmembrane region" description="Helical" evidence="9">
    <location>
        <begin position="191"/>
        <end position="215"/>
    </location>
</feature>
<keyword evidence="6 11" id="KW-0418">Kinase</keyword>
<protein>
    <recommendedName>
        <fullName evidence="2">histidine kinase</fullName>
        <ecNumber evidence="2">2.7.13.3</ecNumber>
    </recommendedName>
</protein>
<sequence>MIIATKSLSLRDLPIAKKFALPGIVYILGIFIIAITVYVFINDQRARNILIYDVITQKNILSNLESNLARVNEGLNQMLFFDRREFDALLLAKAEDFQSALVEFKYISQRHDFINDESLAEEIEPVLELMRSQLIKAVSHSFNSNLRGEGKSYQQEFIMYSNQIREFTNDALYGKSELVEALLKENAHKEWLFSLFFLMEVILTALLSYFMHLLISRQLIFPINKIKLISDEVIKRYAINDNDGLNYEVLLTRLALIKSKDEVGDLARQFLVMMQTIDNGRKIESEKKQAIEQLYSTLKQTNEQVLKTKGELNLRNQELESIHEQLITSNKQLEQSAKLSSIGEMSAGIAHEINQPLGVIRLYTDCMLLVQGHAPKINVMLEKNLIQIERISKIINHLKVFSRNEQVEEREAIAVDWLIDQSLILITPELKLHSITLAINIQNKGQSILCNQVQLLQVLTNLLNNAKDAIIELESLTPPQGIEKVISINVHCRSGRVLIEVSDTGAGIPSTLIRKIFQPFYTTKPVGLGTGLGLSICYGIIEKHAGTIECRSQQGCGSTFSIDLPHVLALSS</sequence>
<dbReference type="AlphaFoldDB" id="A0A1S6HKA3"/>
<keyword evidence="9" id="KW-1133">Transmembrane helix</keyword>
<dbReference type="SUPFAM" id="SSF47384">
    <property type="entry name" value="Homodimeric domain of signal transducing histidine kinase"/>
    <property type="match status" value="1"/>
</dbReference>
<accession>A0A1S6HKA3</accession>
<dbReference type="PRINTS" id="PR00344">
    <property type="entry name" value="BCTRLSENSOR"/>
</dbReference>
<reference evidence="11 12" key="1">
    <citation type="submission" date="2016-03" db="EMBL/GenBank/DDBJ databases">
        <title>Complete genome sequence of Shewanella psychrophila WP2, a deep sea bacterium isolated from west Pacific sediment.</title>
        <authorList>
            <person name="Xu G."/>
            <person name="Jian H."/>
        </authorList>
    </citation>
    <scope>NUCLEOTIDE SEQUENCE [LARGE SCALE GENOMIC DNA]</scope>
    <source>
        <strain evidence="11 12">WP2</strain>
    </source>
</reference>
<dbReference type="PROSITE" id="PS50109">
    <property type="entry name" value="HIS_KIN"/>
    <property type="match status" value="1"/>
</dbReference>
<evidence type="ECO:0000256" key="3">
    <source>
        <dbReference type="ARBA" id="ARBA00022553"/>
    </source>
</evidence>
<dbReference type="PANTHER" id="PTHR43065:SF10">
    <property type="entry name" value="PEROXIDE STRESS-ACTIVATED HISTIDINE KINASE MAK3"/>
    <property type="match status" value="1"/>
</dbReference>
<evidence type="ECO:0000259" key="10">
    <source>
        <dbReference type="PROSITE" id="PS50109"/>
    </source>
</evidence>
<dbReference type="CDD" id="cd00082">
    <property type="entry name" value="HisKA"/>
    <property type="match status" value="1"/>
</dbReference>
<name>A0A1S6HKA3_9GAMM</name>
<dbReference type="InterPro" id="IPR036890">
    <property type="entry name" value="HATPase_C_sf"/>
</dbReference>
<dbReference type="Gene3D" id="3.30.565.10">
    <property type="entry name" value="Histidine kinase-like ATPase, C-terminal domain"/>
    <property type="match status" value="1"/>
</dbReference>
<keyword evidence="12" id="KW-1185">Reference proteome</keyword>
<dbReference type="Gene3D" id="1.10.287.130">
    <property type="match status" value="1"/>
</dbReference>
<keyword evidence="8" id="KW-0902">Two-component regulatory system</keyword>
<dbReference type="KEGG" id="spsw:Sps_00772"/>
<gene>
    <name evidence="11" type="ORF">Sps_00772</name>
</gene>
<dbReference type="GO" id="GO:0000155">
    <property type="term" value="F:phosphorelay sensor kinase activity"/>
    <property type="evidence" value="ECO:0007669"/>
    <property type="project" value="InterPro"/>
</dbReference>
<comment type="catalytic activity">
    <reaction evidence="1">
        <text>ATP + protein L-histidine = ADP + protein N-phospho-L-histidine.</text>
        <dbReference type="EC" id="2.7.13.3"/>
    </reaction>
</comment>
<keyword evidence="9" id="KW-0812">Transmembrane</keyword>
<dbReference type="Gene3D" id="6.10.340.10">
    <property type="match status" value="1"/>
</dbReference>
<evidence type="ECO:0000256" key="6">
    <source>
        <dbReference type="ARBA" id="ARBA00022777"/>
    </source>
</evidence>
<feature type="domain" description="Histidine kinase" evidence="10">
    <location>
        <begin position="348"/>
        <end position="568"/>
    </location>
</feature>
<evidence type="ECO:0000313" key="11">
    <source>
        <dbReference type="EMBL" id="AQS35965.1"/>
    </source>
</evidence>
<organism evidence="11 12">
    <name type="scientific">Shewanella psychrophila</name>
    <dbReference type="NCBI Taxonomy" id="225848"/>
    <lineage>
        <taxon>Bacteria</taxon>
        <taxon>Pseudomonadati</taxon>
        <taxon>Pseudomonadota</taxon>
        <taxon>Gammaproteobacteria</taxon>
        <taxon>Alteromonadales</taxon>
        <taxon>Shewanellaceae</taxon>
        <taxon>Shewanella</taxon>
    </lineage>
</organism>
<dbReference type="InterPro" id="IPR004358">
    <property type="entry name" value="Sig_transdc_His_kin-like_C"/>
</dbReference>
<dbReference type="EC" id="2.7.13.3" evidence="2"/>
<dbReference type="EMBL" id="CP014782">
    <property type="protein sequence ID" value="AQS35965.1"/>
    <property type="molecule type" value="Genomic_DNA"/>
</dbReference>
<evidence type="ECO:0000256" key="4">
    <source>
        <dbReference type="ARBA" id="ARBA00022679"/>
    </source>
</evidence>
<evidence type="ECO:0000256" key="2">
    <source>
        <dbReference type="ARBA" id="ARBA00012438"/>
    </source>
</evidence>
<keyword evidence="4" id="KW-0808">Transferase</keyword>
<keyword evidence="7" id="KW-0067">ATP-binding</keyword>
<dbReference type="Proteomes" id="UP000189545">
    <property type="component" value="Chromosome"/>
</dbReference>
<dbReference type="RefSeq" id="WP_077751311.1">
    <property type="nucleotide sequence ID" value="NZ_CP014782.1"/>
</dbReference>
<dbReference type="STRING" id="225848.Sps_00772"/>
<dbReference type="InterPro" id="IPR005467">
    <property type="entry name" value="His_kinase_dom"/>
</dbReference>
<dbReference type="OrthoDB" id="9772100at2"/>
<evidence type="ECO:0000313" key="12">
    <source>
        <dbReference type="Proteomes" id="UP000189545"/>
    </source>
</evidence>
<evidence type="ECO:0000256" key="8">
    <source>
        <dbReference type="ARBA" id="ARBA00023012"/>
    </source>
</evidence>
<keyword evidence="9" id="KW-0472">Membrane</keyword>
<evidence type="ECO:0000256" key="5">
    <source>
        <dbReference type="ARBA" id="ARBA00022741"/>
    </source>
</evidence>
<evidence type="ECO:0000256" key="9">
    <source>
        <dbReference type="SAM" id="Phobius"/>
    </source>
</evidence>
<dbReference type="InterPro" id="IPR003661">
    <property type="entry name" value="HisK_dim/P_dom"/>
</dbReference>
<dbReference type="GO" id="GO:0005524">
    <property type="term" value="F:ATP binding"/>
    <property type="evidence" value="ECO:0007669"/>
    <property type="project" value="UniProtKB-KW"/>
</dbReference>
<feature type="transmembrane region" description="Helical" evidence="9">
    <location>
        <begin position="20"/>
        <end position="41"/>
    </location>
</feature>
<dbReference type="InterPro" id="IPR036097">
    <property type="entry name" value="HisK_dim/P_sf"/>
</dbReference>
<dbReference type="SMART" id="SM00388">
    <property type="entry name" value="HisKA"/>
    <property type="match status" value="1"/>
</dbReference>
<proteinExistence type="predicted"/>
<dbReference type="PANTHER" id="PTHR43065">
    <property type="entry name" value="SENSOR HISTIDINE KINASE"/>
    <property type="match status" value="1"/>
</dbReference>
<dbReference type="InterPro" id="IPR003594">
    <property type="entry name" value="HATPase_dom"/>
</dbReference>
<evidence type="ECO:0000256" key="1">
    <source>
        <dbReference type="ARBA" id="ARBA00000085"/>
    </source>
</evidence>
<keyword evidence="5" id="KW-0547">Nucleotide-binding</keyword>
<keyword evidence="3" id="KW-0597">Phosphoprotein</keyword>